<dbReference type="AlphaFoldDB" id="A0AAJ2LPQ3"/>
<sequence length="88" mass="10342">VKSPVSCHKPKTSYEKFVCSESKFKKLDLLALRTEIYNYENATKDQLLGKELSTYIKIMNWTQSTCKTKECMCKNLYNTDQLDIMWSD</sequence>
<accession>A0AAJ2LPQ3</accession>
<comment type="caution">
    <text evidence="1">The sequence shown here is derived from an EMBL/GenBank/DDBJ whole genome shotgun (WGS) entry which is preliminary data.</text>
</comment>
<dbReference type="EMBL" id="JAVLSF010001511">
    <property type="protein sequence ID" value="MDR9779042.1"/>
    <property type="molecule type" value="Genomic_DNA"/>
</dbReference>
<protein>
    <submittedName>
        <fullName evidence="1">Uncharacterized protein</fullName>
    </submittedName>
</protein>
<evidence type="ECO:0000313" key="1">
    <source>
        <dbReference type="EMBL" id="MDR9779042.1"/>
    </source>
</evidence>
<dbReference type="RefSeq" id="WP_310866959.1">
    <property type="nucleotide sequence ID" value="NZ_JAVLSF010001511.1"/>
</dbReference>
<evidence type="ECO:0000313" key="2">
    <source>
        <dbReference type="Proteomes" id="UP001268610"/>
    </source>
</evidence>
<gene>
    <name evidence="1" type="ORF">RJJ65_41570</name>
</gene>
<proteinExistence type="predicted"/>
<organism evidence="1 2">
    <name type="scientific">Rhizobium hidalgonense</name>
    <dbReference type="NCBI Taxonomy" id="1538159"/>
    <lineage>
        <taxon>Bacteria</taxon>
        <taxon>Pseudomonadati</taxon>
        <taxon>Pseudomonadota</taxon>
        <taxon>Alphaproteobacteria</taxon>
        <taxon>Hyphomicrobiales</taxon>
        <taxon>Rhizobiaceae</taxon>
        <taxon>Rhizobium/Agrobacterium group</taxon>
        <taxon>Rhizobium</taxon>
    </lineage>
</organism>
<feature type="non-terminal residue" evidence="1">
    <location>
        <position position="1"/>
    </location>
</feature>
<dbReference type="Proteomes" id="UP001268610">
    <property type="component" value="Unassembled WGS sequence"/>
</dbReference>
<reference evidence="1" key="1">
    <citation type="submission" date="2023-04" db="EMBL/GenBank/DDBJ databases">
        <title>Genomic characterization of faba bean (Vicia faba) microsymbionts in Mexican soils.</title>
        <authorList>
            <person name="Rivera Orduna F.N."/>
            <person name="Guevara-Luna J."/>
            <person name="Yan J."/>
            <person name="Arroyo-Herrera I."/>
            <person name="Li Y."/>
            <person name="Vasquez-Murrieta M.S."/>
            <person name="Wang E.T."/>
        </authorList>
    </citation>
    <scope>NUCLEOTIDE SEQUENCE</scope>
    <source>
        <strain evidence="1">CH26</strain>
    </source>
</reference>
<name>A0AAJ2LPQ3_9HYPH</name>